<keyword evidence="1" id="KW-0862">Zinc</keyword>
<sequence>MALLDSNVTGWYHEDRDIVKAVKNDFKPTATTTTVIGTVARGPYSEWIRTATCHVCSEKGHIATTCPSKKQGVKTSNRFSNMESDGSSSNSDGNRPKAVVLVCSRFSEPGGCAETCYQNYVRYCSQCLRSGHTKLTHRYA</sequence>
<accession>A0A1D1W4R4</accession>
<organism evidence="4 5">
    <name type="scientific">Ramazzottius varieornatus</name>
    <name type="common">Water bear</name>
    <name type="synonym">Tardigrade</name>
    <dbReference type="NCBI Taxonomy" id="947166"/>
    <lineage>
        <taxon>Eukaryota</taxon>
        <taxon>Metazoa</taxon>
        <taxon>Ecdysozoa</taxon>
        <taxon>Tardigrada</taxon>
        <taxon>Eutardigrada</taxon>
        <taxon>Parachela</taxon>
        <taxon>Hypsibioidea</taxon>
        <taxon>Ramazzottiidae</taxon>
        <taxon>Ramazzottius</taxon>
    </lineage>
</organism>
<evidence type="ECO:0000313" key="4">
    <source>
        <dbReference type="EMBL" id="GAV08480.1"/>
    </source>
</evidence>
<evidence type="ECO:0000256" key="2">
    <source>
        <dbReference type="SAM" id="MobiDB-lite"/>
    </source>
</evidence>
<dbReference type="AlphaFoldDB" id="A0A1D1W4R4"/>
<feature type="compositionally biased region" description="Low complexity" evidence="2">
    <location>
        <begin position="84"/>
        <end position="93"/>
    </location>
</feature>
<reference evidence="4 5" key="1">
    <citation type="journal article" date="2016" name="Nat. Commun.">
        <title>Extremotolerant tardigrade genome and improved radiotolerance of human cultured cells by tardigrade-unique protein.</title>
        <authorList>
            <person name="Hashimoto T."/>
            <person name="Horikawa D.D."/>
            <person name="Saito Y."/>
            <person name="Kuwahara H."/>
            <person name="Kozuka-Hata H."/>
            <person name="Shin-I T."/>
            <person name="Minakuchi Y."/>
            <person name="Ohishi K."/>
            <person name="Motoyama A."/>
            <person name="Aizu T."/>
            <person name="Enomoto A."/>
            <person name="Kondo K."/>
            <person name="Tanaka S."/>
            <person name="Hara Y."/>
            <person name="Koshikawa S."/>
            <person name="Sagara H."/>
            <person name="Miura T."/>
            <person name="Yokobori S."/>
            <person name="Miyagawa K."/>
            <person name="Suzuki Y."/>
            <person name="Kubo T."/>
            <person name="Oyama M."/>
            <person name="Kohara Y."/>
            <person name="Fujiyama A."/>
            <person name="Arakawa K."/>
            <person name="Katayama T."/>
            <person name="Toyoda A."/>
            <person name="Kunieda T."/>
        </authorList>
    </citation>
    <scope>NUCLEOTIDE SEQUENCE [LARGE SCALE GENOMIC DNA]</scope>
    <source>
        <strain evidence="4 5">YOKOZUNA-1</strain>
    </source>
</reference>
<evidence type="ECO:0000313" key="5">
    <source>
        <dbReference type="Proteomes" id="UP000186922"/>
    </source>
</evidence>
<evidence type="ECO:0000256" key="1">
    <source>
        <dbReference type="PROSITE-ProRule" id="PRU00047"/>
    </source>
</evidence>
<feature type="compositionally biased region" description="Polar residues" evidence="2">
    <location>
        <begin position="67"/>
        <end position="83"/>
    </location>
</feature>
<comment type="caution">
    <text evidence="4">The sequence shown here is derived from an EMBL/GenBank/DDBJ whole genome shotgun (WGS) entry which is preliminary data.</text>
</comment>
<name>A0A1D1W4R4_RAMVA</name>
<gene>
    <name evidence="4" type="primary">RvY_18163-1</name>
    <name evidence="4" type="synonym">RvY_18163.1</name>
    <name evidence="4" type="ORF">RvY_18163</name>
</gene>
<dbReference type="PROSITE" id="PS50158">
    <property type="entry name" value="ZF_CCHC"/>
    <property type="match status" value="1"/>
</dbReference>
<dbReference type="InterPro" id="IPR036875">
    <property type="entry name" value="Znf_CCHC_sf"/>
</dbReference>
<feature type="domain" description="CCHC-type" evidence="3">
    <location>
        <begin position="53"/>
        <end position="68"/>
    </location>
</feature>
<protein>
    <recommendedName>
        <fullName evidence="3">CCHC-type domain-containing protein</fullName>
    </recommendedName>
</protein>
<proteinExistence type="predicted"/>
<dbReference type="GO" id="GO:0003676">
    <property type="term" value="F:nucleic acid binding"/>
    <property type="evidence" value="ECO:0007669"/>
    <property type="project" value="InterPro"/>
</dbReference>
<feature type="region of interest" description="Disordered" evidence="2">
    <location>
        <begin position="67"/>
        <end position="94"/>
    </location>
</feature>
<keyword evidence="1" id="KW-0863">Zinc-finger</keyword>
<dbReference type="Proteomes" id="UP000186922">
    <property type="component" value="Unassembled WGS sequence"/>
</dbReference>
<keyword evidence="1" id="KW-0479">Metal-binding</keyword>
<dbReference type="Gene3D" id="4.10.60.10">
    <property type="entry name" value="Zinc finger, CCHC-type"/>
    <property type="match status" value="1"/>
</dbReference>
<dbReference type="EMBL" id="BDGG01000018">
    <property type="protein sequence ID" value="GAV08480.1"/>
    <property type="molecule type" value="Genomic_DNA"/>
</dbReference>
<evidence type="ECO:0000259" key="3">
    <source>
        <dbReference type="PROSITE" id="PS50158"/>
    </source>
</evidence>
<dbReference type="SUPFAM" id="SSF57756">
    <property type="entry name" value="Retrovirus zinc finger-like domains"/>
    <property type="match status" value="1"/>
</dbReference>
<dbReference type="InterPro" id="IPR001878">
    <property type="entry name" value="Znf_CCHC"/>
</dbReference>
<keyword evidence="5" id="KW-1185">Reference proteome</keyword>
<dbReference type="GO" id="GO:0008270">
    <property type="term" value="F:zinc ion binding"/>
    <property type="evidence" value="ECO:0007669"/>
    <property type="project" value="UniProtKB-KW"/>
</dbReference>